<dbReference type="HOGENOM" id="CLU_710897_0_0_1"/>
<feature type="non-terminal residue" evidence="2">
    <location>
        <position position="1"/>
    </location>
</feature>
<dbReference type="EMBL" id="KL142387">
    <property type="protein sequence ID" value="KDR73029.1"/>
    <property type="molecule type" value="Genomic_DNA"/>
</dbReference>
<feature type="domain" description="MULE transposase" evidence="1">
    <location>
        <begin position="123"/>
        <end position="193"/>
    </location>
</feature>
<accession>A0A067SZD3</accession>
<dbReference type="AlphaFoldDB" id="A0A067SZD3"/>
<dbReference type="InterPro" id="IPR052579">
    <property type="entry name" value="Zinc_finger_SWIM"/>
</dbReference>
<name>A0A067SZD3_GALM3</name>
<dbReference type="Pfam" id="PF10551">
    <property type="entry name" value="MULE"/>
    <property type="match status" value="1"/>
</dbReference>
<evidence type="ECO:0000313" key="2">
    <source>
        <dbReference type="EMBL" id="KDR73029.1"/>
    </source>
</evidence>
<dbReference type="InterPro" id="IPR018289">
    <property type="entry name" value="MULE_transposase_dom"/>
</dbReference>
<dbReference type="Proteomes" id="UP000027222">
    <property type="component" value="Unassembled WGS sequence"/>
</dbReference>
<dbReference type="PANTHER" id="PTHR31569:SF4">
    <property type="entry name" value="SWIM-TYPE DOMAIN-CONTAINING PROTEIN"/>
    <property type="match status" value="1"/>
</dbReference>
<dbReference type="STRING" id="685588.A0A067SZD3"/>
<proteinExistence type="predicted"/>
<evidence type="ECO:0000259" key="1">
    <source>
        <dbReference type="Pfam" id="PF10551"/>
    </source>
</evidence>
<sequence length="389" mass="46191">LTVKFYPHTDEILGIYNHEHSHEIGKANTRFTRLRKDTRSEIERLLRLGVEPRKVLAQIQGNIYTEENLSKLKDEGARRSEFCTRADVRRIEKMIEQETVRLASQDGPSVLKWVETLRERARDRWGHGMPAAWMILSNGTEDTINFFLKSIHSQNPSIVPEYFMSDKDHAQMNAIKRVYPESAILLCWWHVLHAWQQHFSITIYSDLWGVLKKWICVQKDDEFWEYWEKIKSLAPDSLVEYFEKNWLGDTVKLWSNVYRHDRNIFQTCDTNMLLFLISLHDIETRNSDLKEATWRPRRVCGLRNLLRRFKRNPYILRMKQMFILSNQVQLKALNIVSISTPTTATACHFLQFAFASIFARFKFTFRSLVPLFPPHTWPYILKKLNPFNP</sequence>
<gene>
    <name evidence="2" type="ORF">GALMADRAFT_1342736</name>
</gene>
<organism evidence="2 3">
    <name type="scientific">Galerina marginata (strain CBS 339.88)</name>
    <dbReference type="NCBI Taxonomy" id="685588"/>
    <lineage>
        <taxon>Eukaryota</taxon>
        <taxon>Fungi</taxon>
        <taxon>Dikarya</taxon>
        <taxon>Basidiomycota</taxon>
        <taxon>Agaricomycotina</taxon>
        <taxon>Agaricomycetes</taxon>
        <taxon>Agaricomycetidae</taxon>
        <taxon>Agaricales</taxon>
        <taxon>Agaricineae</taxon>
        <taxon>Strophariaceae</taxon>
        <taxon>Galerina</taxon>
    </lineage>
</organism>
<evidence type="ECO:0000313" key="3">
    <source>
        <dbReference type="Proteomes" id="UP000027222"/>
    </source>
</evidence>
<protein>
    <recommendedName>
        <fullName evidence="1">MULE transposase domain-containing protein</fullName>
    </recommendedName>
</protein>
<dbReference type="OrthoDB" id="1886636at2759"/>
<keyword evidence="3" id="KW-1185">Reference proteome</keyword>
<dbReference type="PANTHER" id="PTHR31569">
    <property type="entry name" value="SWIM-TYPE DOMAIN-CONTAINING PROTEIN"/>
    <property type="match status" value="1"/>
</dbReference>
<reference evidence="3" key="1">
    <citation type="journal article" date="2014" name="Proc. Natl. Acad. Sci. U.S.A.">
        <title>Extensive sampling of basidiomycete genomes demonstrates inadequacy of the white-rot/brown-rot paradigm for wood decay fungi.</title>
        <authorList>
            <person name="Riley R."/>
            <person name="Salamov A.A."/>
            <person name="Brown D.W."/>
            <person name="Nagy L.G."/>
            <person name="Floudas D."/>
            <person name="Held B.W."/>
            <person name="Levasseur A."/>
            <person name="Lombard V."/>
            <person name="Morin E."/>
            <person name="Otillar R."/>
            <person name="Lindquist E.A."/>
            <person name="Sun H."/>
            <person name="LaButti K.M."/>
            <person name="Schmutz J."/>
            <person name="Jabbour D."/>
            <person name="Luo H."/>
            <person name="Baker S.E."/>
            <person name="Pisabarro A.G."/>
            <person name="Walton J.D."/>
            <person name="Blanchette R.A."/>
            <person name="Henrissat B."/>
            <person name="Martin F."/>
            <person name="Cullen D."/>
            <person name="Hibbett D.S."/>
            <person name="Grigoriev I.V."/>
        </authorList>
    </citation>
    <scope>NUCLEOTIDE SEQUENCE [LARGE SCALE GENOMIC DNA]</scope>
    <source>
        <strain evidence="3">CBS 339.88</strain>
    </source>
</reference>